<feature type="non-terminal residue" evidence="2">
    <location>
        <position position="1"/>
    </location>
</feature>
<reference evidence="2" key="1">
    <citation type="journal article" date="2019" name="Sci. Rep.">
        <title>Draft genome of Tanacetum cinerariifolium, the natural source of mosquito coil.</title>
        <authorList>
            <person name="Yamashiro T."/>
            <person name="Shiraishi A."/>
            <person name="Satake H."/>
            <person name="Nakayama K."/>
        </authorList>
    </citation>
    <scope>NUCLEOTIDE SEQUENCE</scope>
</reference>
<sequence>NDTPLRLAPASSGERSRGKRRSRSSVRSEVMGFFSAEVAENLEQLLGVKGAVGPQSEGQHSAEVGPTGGWLAKSEKAMVGDVRRVVVSGGVFLMQGGELQGD</sequence>
<dbReference type="AlphaFoldDB" id="A0A699U9R8"/>
<dbReference type="EMBL" id="BKCJ011309318">
    <property type="protein sequence ID" value="GFD18723.1"/>
    <property type="molecule type" value="Genomic_DNA"/>
</dbReference>
<comment type="caution">
    <text evidence="2">The sequence shown here is derived from an EMBL/GenBank/DDBJ whole genome shotgun (WGS) entry which is preliminary data.</text>
</comment>
<accession>A0A699U9R8</accession>
<evidence type="ECO:0000256" key="1">
    <source>
        <dbReference type="SAM" id="MobiDB-lite"/>
    </source>
</evidence>
<gene>
    <name evidence="2" type="ORF">Tci_890692</name>
</gene>
<feature type="non-terminal residue" evidence="2">
    <location>
        <position position="102"/>
    </location>
</feature>
<feature type="region of interest" description="Disordered" evidence="1">
    <location>
        <begin position="1"/>
        <end position="26"/>
    </location>
</feature>
<organism evidence="2">
    <name type="scientific">Tanacetum cinerariifolium</name>
    <name type="common">Dalmatian daisy</name>
    <name type="synonym">Chrysanthemum cinerariifolium</name>
    <dbReference type="NCBI Taxonomy" id="118510"/>
    <lineage>
        <taxon>Eukaryota</taxon>
        <taxon>Viridiplantae</taxon>
        <taxon>Streptophyta</taxon>
        <taxon>Embryophyta</taxon>
        <taxon>Tracheophyta</taxon>
        <taxon>Spermatophyta</taxon>
        <taxon>Magnoliopsida</taxon>
        <taxon>eudicotyledons</taxon>
        <taxon>Gunneridae</taxon>
        <taxon>Pentapetalae</taxon>
        <taxon>asterids</taxon>
        <taxon>campanulids</taxon>
        <taxon>Asterales</taxon>
        <taxon>Asteraceae</taxon>
        <taxon>Asteroideae</taxon>
        <taxon>Anthemideae</taxon>
        <taxon>Anthemidinae</taxon>
        <taxon>Tanacetum</taxon>
    </lineage>
</organism>
<name>A0A699U9R8_TANCI</name>
<protein>
    <submittedName>
        <fullName evidence="2">Uncharacterized protein</fullName>
    </submittedName>
</protein>
<evidence type="ECO:0000313" key="2">
    <source>
        <dbReference type="EMBL" id="GFD18723.1"/>
    </source>
</evidence>
<proteinExistence type="predicted"/>